<accession>C6W250</accession>
<proteinExistence type="predicted"/>
<dbReference type="Proteomes" id="UP000002011">
    <property type="component" value="Chromosome"/>
</dbReference>
<reference evidence="1 2" key="1">
    <citation type="journal article" date="2009" name="Stand. Genomic Sci.">
        <title>Complete genome sequence of Dyadobacter fermentans type strain (NS114).</title>
        <authorList>
            <person name="Lang E."/>
            <person name="Lapidus A."/>
            <person name="Chertkov O."/>
            <person name="Brettin T."/>
            <person name="Detter J.C."/>
            <person name="Han C."/>
            <person name="Copeland A."/>
            <person name="Glavina Del Rio T."/>
            <person name="Nolan M."/>
            <person name="Chen F."/>
            <person name="Lucas S."/>
            <person name="Tice H."/>
            <person name="Cheng J.F."/>
            <person name="Land M."/>
            <person name="Hauser L."/>
            <person name="Chang Y.J."/>
            <person name="Jeffries C.D."/>
            <person name="Kopitz M."/>
            <person name="Bruce D."/>
            <person name="Goodwin L."/>
            <person name="Pitluck S."/>
            <person name="Ovchinnikova G."/>
            <person name="Pati A."/>
            <person name="Ivanova N."/>
            <person name="Mavrommatis K."/>
            <person name="Chen A."/>
            <person name="Palaniappan K."/>
            <person name="Chain P."/>
            <person name="Bristow J."/>
            <person name="Eisen J.A."/>
            <person name="Markowitz V."/>
            <person name="Hugenholtz P."/>
            <person name="Goker M."/>
            <person name="Rohde M."/>
            <person name="Kyrpides N.C."/>
            <person name="Klenk H.P."/>
        </authorList>
    </citation>
    <scope>NUCLEOTIDE SEQUENCE [LARGE SCALE GENOMIC DNA]</scope>
    <source>
        <strain evidence="2">ATCC 700827 / DSM 18053 / CIP 107007 / KCTC 52180 / NS114</strain>
    </source>
</reference>
<dbReference type="HOGENOM" id="CLU_1530223_0_0_10"/>
<organism evidence="1 2">
    <name type="scientific">Dyadobacter fermentans (strain ATCC 700827 / DSM 18053 / CIP 107007 / KCTC 52180 / NS114)</name>
    <dbReference type="NCBI Taxonomy" id="471854"/>
    <lineage>
        <taxon>Bacteria</taxon>
        <taxon>Pseudomonadati</taxon>
        <taxon>Bacteroidota</taxon>
        <taxon>Cytophagia</taxon>
        <taxon>Cytophagales</taxon>
        <taxon>Spirosomataceae</taxon>
        <taxon>Dyadobacter</taxon>
    </lineage>
</organism>
<gene>
    <name evidence="1" type="ordered locus">Dfer_0762</name>
</gene>
<evidence type="ECO:0000313" key="2">
    <source>
        <dbReference type="Proteomes" id="UP000002011"/>
    </source>
</evidence>
<protein>
    <submittedName>
        <fullName evidence="1">Uncharacterized protein</fullName>
    </submittedName>
</protein>
<name>C6W250_DYAFD</name>
<dbReference type="EMBL" id="CP001619">
    <property type="protein sequence ID" value="ACT92023.1"/>
    <property type="molecule type" value="Genomic_DNA"/>
</dbReference>
<dbReference type="AlphaFoldDB" id="C6W250"/>
<evidence type="ECO:0000313" key="1">
    <source>
        <dbReference type="EMBL" id="ACT92023.1"/>
    </source>
</evidence>
<dbReference type="STRING" id="471854.Dfer_0762"/>
<keyword evidence="2" id="KW-1185">Reference proteome</keyword>
<sequence length="175" mass="20101">MNGFSAQVHPPAGASRHFIDNPRSFIEKISRMKARRIASPFEYQTHIHLTMKKKPMLMATLLGLTLFSHALMAQRPLMDKPAQERAAAQTQRMTTSLRLDSAQAGKVARINLRYAQRMDPLMQANGSRISKLKAVRTIQKEKEAELKQVLSKEQFEQFKEQQQAVKDEIKERRKS</sequence>
<dbReference type="KEGG" id="dfe:Dfer_0762"/>